<evidence type="ECO:0000259" key="2">
    <source>
        <dbReference type="Pfam" id="PF01757"/>
    </source>
</evidence>
<dbReference type="Pfam" id="PF01757">
    <property type="entry name" value="Acyl_transf_3"/>
    <property type="match status" value="1"/>
</dbReference>
<sequence>MKTERSPKKLNNIEFIRFVFAVIIVYFHILHTNLISALNGGTAFLNEIAQQCSNAEYAVECFFIIAGYFLFCSYRKNPHLSVKQFAFKKFTRLWPVLFVSIAIGVLFFNADVFSSFFNLLFLQCIGVSLDYQGISWYVSPFFWTMIFYYVLLRCVKNRKTLHILIGVITYFSYVVVINNGFERNTVYGIFSLGLLRALGGIGAGYLIGLCLNSIQNLPAVQNFRGTKRQNFIISATMSVVEAGCAALLLFHFFNQDRAYDNQFFVVIVFSCLLVCMVSGKGIFSRLFNNRFFGFFGRYSYSIYMMQQVAFWILKATFWKNTDFAAQHGLWCVAISAAFAVVLGIVTYYLVEKPGAALLNKAGKKLFSRDSGKILP</sequence>
<dbReference type="Proteomes" id="UP000823877">
    <property type="component" value="Unassembled WGS sequence"/>
</dbReference>
<feature type="transmembrane region" description="Helical" evidence="1">
    <location>
        <begin position="134"/>
        <end position="151"/>
    </location>
</feature>
<evidence type="ECO:0000313" key="4">
    <source>
        <dbReference type="Proteomes" id="UP000823877"/>
    </source>
</evidence>
<reference evidence="3" key="2">
    <citation type="submission" date="2021-04" db="EMBL/GenBank/DDBJ databases">
        <authorList>
            <person name="Gilroy R."/>
        </authorList>
    </citation>
    <scope>NUCLEOTIDE SEQUENCE</scope>
    <source>
        <strain evidence="3">CHK188-16595</strain>
    </source>
</reference>
<protein>
    <submittedName>
        <fullName evidence="3">Acyltransferase</fullName>
    </submittedName>
</protein>
<feature type="transmembrane region" description="Helical" evidence="1">
    <location>
        <begin position="15"/>
        <end position="37"/>
    </location>
</feature>
<evidence type="ECO:0000256" key="1">
    <source>
        <dbReference type="SAM" id="Phobius"/>
    </source>
</evidence>
<feature type="transmembrane region" description="Helical" evidence="1">
    <location>
        <begin position="325"/>
        <end position="350"/>
    </location>
</feature>
<dbReference type="PANTHER" id="PTHR23028">
    <property type="entry name" value="ACETYLTRANSFERASE"/>
    <property type="match status" value="1"/>
</dbReference>
<keyword evidence="1" id="KW-0812">Transmembrane</keyword>
<feature type="transmembrane region" description="Helical" evidence="1">
    <location>
        <begin position="263"/>
        <end position="283"/>
    </location>
</feature>
<dbReference type="InterPro" id="IPR050879">
    <property type="entry name" value="Acyltransferase_3"/>
</dbReference>
<keyword evidence="1" id="KW-1133">Transmembrane helix</keyword>
<reference evidence="3" key="1">
    <citation type="journal article" date="2021" name="PeerJ">
        <title>Extensive microbial diversity within the chicken gut microbiome revealed by metagenomics and culture.</title>
        <authorList>
            <person name="Gilroy R."/>
            <person name="Ravi A."/>
            <person name="Getino M."/>
            <person name="Pursley I."/>
            <person name="Horton D.L."/>
            <person name="Alikhan N.F."/>
            <person name="Baker D."/>
            <person name="Gharbi K."/>
            <person name="Hall N."/>
            <person name="Watson M."/>
            <person name="Adriaenssens E.M."/>
            <person name="Foster-Nyarko E."/>
            <person name="Jarju S."/>
            <person name="Secka A."/>
            <person name="Antonio M."/>
            <person name="Oren A."/>
            <person name="Chaudhuri R.R."/>
            <person name="La Ragione R."/>
            <person name="Hildebrand F."/>
            <person name="Pallen M.J."/>
        </authorList>
    </citation>
    <scope>NUCLEOTIDE SEQUENCE</scope>
    <source>
        <strain evidence="3">CHK188-16595</strain>
    </source>
</reference>
<evidence type="ECO:0000313" key="3">
    <source>
        <dbReference type="EMBL" id="HJB74638.1"/>
    </source>
</evidence>
<keyword evidence="1" id="KW-0472">Membrane</keyword>
<comment type="caution">
    <text evidence="3">The sequence shown here is derived from an EMBL/GenBank/DDBJ whole genome shotgun (WGS) entry which is preliminary data.</text>
</comment>
<feature type="transmembrane region" description="Helical" evidence="1">
    <location>
        <begin position="57"/>
        <end position="74"/>
    </location>
</feature>
<proteinExistence type="predicted"/>
<name>A0A9D2S898_9FIRM</name>
<feature type="transmembrane region" description="Helical" evidence="1">
    <location>
        <begin position="163"/>
        <end position="181"/>
    </location>
</feature>
<feature type="domain" description="Acyltransferase 3" evidence="2">
    <location>
        <begin position="11"/>
        <end position="346"/>
    </location>
</feature>
<gene>
    <name evidence="3" type="ORF">IAA37_03070</name>
</gene>
<dbReference type="GO" id="GO:0016747">
    <property type="term" value="F:acyltransferase activity, transferring groups other than amino-acyl groups"/>
    <property type="evidence" value="ECO:0007669"/>
    <property type="project" value="InterPro"/>
</dbReference>
<feature type="transmembrane region" description="Helical" evidence="1">
    <location>
        <begin position="231"/>
        <end position="251"/>
    </location>
</feature>
<keyword evidence="3" id="KW-0808">Transferase</keyword>
<dbReference type="InterPro" id="IPR002656">
    <property type="entry name" value="Acyl_transf_3_dom"/>
</dbReference>
<feature type="transmembrane region" description="Helical" evidence="1">
    <location>
        <begin position="187"/>
        <end position="211"/>
    </location>
</feature>
<accession>A0A9D2S898</accession>
<feature type="transmembrane region" description="Helical" evidence="1">
    <location>
        <begin position="95"/>
        <end position="122"/>
    </location>
</feature>
<organism evidence="3 4">
    <name type="scientific">Candidatus Eubacterium faecale</name>
    <dbReference type="NCBI Taxonomy" id="2838568"/>
    <lineage>
        <taxon>Bacteria</taxon>
        <taxon>Bacillati</taxon>
        <taxon>Bacillota</taxon>
        <taxon>Clostridia</taxon>
        <taxon>Eubacteriales</taxon>
        <taxon>Eubacteriaceae</taxon>
        <taxon>Eubacterium</taxon>
    </lineage>
</organism>
<feature type="transmembrane region" description="Helical" evidence="1">
    <location>
        <begin position="295"/>
        <end position="313"/>
    </location>
</feature>
<keyword evidence="3" id="KW-0012">Acyltransferase</keyword>
<dbReference type="EMBL" id="DWXN01000006">
    <property type="protein sequence ID" value="HJB74638.1"/>
    <property type="molecule type" value="Genomic_DNA"/>
</dbReference>
<dbReference type="AlphaFoldDB" id="A0A9D2S898"/>